<dbReference type="PANTHER" id="PTHR40261">
    <property type="match status" value="1"/>
</dbReference>
<keyword evidence="7" id="KW-1185">Reference proteome</keyword>
<keyword evidence="4" id="KW-0411">Iron-sulfur</keyword>
<dbReference type="Gene3D" id="2.102.10.10">
    <property type="entry name" value="Rieske [2Fe-2S] iron-sulphur domain"/>
    <property type="match status" value="1"/>
</dbReference>
<protein>
    <recommendedName>
        <fullName evidence="5">Rieske domain-containing protein</fullName>
    </recommendedName>
</protein>
<proteinExistence type="predicted"/>
<dbReference type="InterPro" id="IPR017941">
    <property type="entry name" value="Rieske_2Fe-2S"/>
</dbReference>
<dbReference type="SUPFAM" id="SSF50022">
    <property type="entry name" value="ISP domain"/>
    <property type="match status" value="1"/>
</dbReference>
<evidence type="ECO:0000256" key="2">
    <source>
        <dbReference type="ARBA" id="ARBA00022723"/>
    </source>
</evidence>
<keyword evidence="2" id="KW-0479">Metal-binding</keyword>
<evidence type="ECO:0000259" key="5">
    <source>
        <dbReference type="PROSITE" id="PS51296"/>
    </source>
</evidence>
<reference evidence="6" key="1">
    <citation type="submission" date="2021-12" db="EMBL/GenBank/DDBJ databases">
        <authorList>
            <person name="Rodrigo-Torres L."/>
            <person name="Arahal R. D."/>
            <person name="Lucena T."/>
        </authorList>
    </citation>
    <scope>NUCLEOTIDE SEQUENCE</scope>
    <source>
        <strain evidence="6">CECT 8267</strain>
    </source>
</reference>
<evidence type="ECO:0000313" key="6">
    <source>
        <dbReference type="EMBL" id="CAH0992258.1"/>
    </source>
</evidence>
<dbReference type="CDD" id="cd03467">
    <property type="entry name" value="Rieske"/>
    <property type="match status" value="1"/>
</dbReference>
<keyword evidence="1" id="KW-0001">2Fe-2S</keyword>
<dbReference type="PANTHER" id="PTHR40261:SF1">
    <property type="entry name" value="RIESKE DOMAIN-CONTAINING PROTEIN"/>
    <property type="match status" value="1"/>
</dbReference>
<comment type="caution">
    <text evidence="6">The sequence shown here is derived from an EMBL/GenBank/DDBJ whole genome shotgun (WGS) entry which is preliminary data.</text>
</comment>
<dbReference type="RefSeq" id="WP_237444948.1">
    <property type="nucleotide sequence ID" value="NZ_CAKLPX010000002.1"/>
</dbReference>
<name>A0ABM9AGC1_9GAMM</name>
<evidence type="ECO:0000256" key="4">
    <source>
        <dbReference type="ARBA" id="ARBA00023014"/>
    </source>
</evidence>
<sequence length="115" mass="12826">MSRFTIPVCHVDDIDHESSKGFEIGDLNFFAVKRDGIITLFQNNCPHLGVNLEFQQDQFLDADNFYIMCSTHGALFQPEDGKCVYGPCQGQSLISVDFEVIEQQIHIAEAATAIA</sequence>
<dbReference type="Pfam" id="PF00355">
    <property type="entry name" value="Rieske"/>
    <property type="match status" value="1"/>
</dbReference>
<dbReference type="EMBL" id="CAKLPX010000002">
    <property type="protein sequence ID" value="CAH0992258.1"/>
    <property type="molecule type" value="Genomic_DNA"/>
</dbReference>
<gene>
    <name evidence="6" type="ORF">SIN8267_02377</name>
</gene>
<evidence type="ECO:0000313" key="7">
    <source>
        <dbReference type="Proteomes" id="UP000838100"/>
    </source>
</evidence>
<evidence type="ECO:0000256" key="3">
    <source>
        <dbReference type="ARBA" id="ARBA00023004"/>
    </source>
</evidence>
<accession>A0ABM9AGC1</accession>
<evidence type="ECO:0000256" key="1">
    <source>
        <dbReference type="ARBA" id="ARBA00022714"/>
    </source>
</evidence>
<keyword evidence="3" id="KW-0408">Iron</keyword>
<dbReference type="Proteomes" id="UP000838100">
    <property type="component" value="Unassembled WGS sequence"/>
</dbReference>
<feature type="domain" description="Rieske" evidence="5">
    <location>
        <begin position="6"/>
        <end position="107"/>
    </location>
</feature>
<dbReference type="PROSITE" id="PS51296">
    <property type="entry name" value="RIESKE"/>
    <property type="match status" value="1"/>
</dbReference>
<dbReference type="InterPro" id="IPR036922">
    <property type="entry name" value="Rieske_2Fe-2S_sf"/>
</dbReference>
<organism evidence="6 7">
    <name type="scientific">Sinobacterium norvegicum</name>
    <dbReference type="NCBI Taxonomy" id="1641715"/>
    <lineage>
        <taxon>Bacteria</taxon>
        <taxon>Pseudomonadati</taxon>
        <taxon>Pseudomonadota</taxon>
        <taxon>Gammaproteobacteria</taxon>
        <taxon>Cellvibrionales</taxon>
        <taxon>Spongiibacteraceae</taxon>
        <taxon>Sinobacterium</taxon>
    </lineage>
</organism>